<evidence type="ECO:0000313" key="3">
    <source>
        <dbReference type="EMBL" id="QUL99617.1"/>
    </source>
</evidence>
<feature type="domain" description="AAA+ ATPase" evidence="2">
    <location>
        <begin position="4"/>
        <end position="136"/>
    </location>
</feature>
<protein>
    <submittedName>
        <fullName evidence="3">ATP-binding protein</fullName>
    </submittedName>
</protein>
<dbReference type="GO" id="GO:0006260">
    <property type="term" value="P:DNA replication"/>
    <property type="evidence" value="ECO:0007669"/>
    <property type="project" value="TreeGrafter"/>
</dbReference>
<dbReference type="Pfam" id="PF01695">
    <property type="entry name" value="IstB_IS21"/>
    <property type="match status" value="1"/>
</dbReference>
<dbReference type="CDD" id="cd00009">
    <property type="entry name" value="AAA"/>
    <property type="match status" value="1"/>
</dbReference>
<dbReference type="SMART" id="SM00382">
    <property type="entry name" value="AAA"/>
    <property type="match status" value="1"/>
</dbReference>
<dbReference type="GO" id="GO:0005524">
    <property type="term" value="F:ATP binding"/>
    <property type="evidence" value="ECO:0007669"/>
    <property type="project" value="UniProtKB-KW"/>
</dbReference>
<dbReference type="SUPFAM" id="SSF52540">
    <property type="entry name" value="P-loop containing nucleoside triphosphate hydrolases"/>
    <property type="match status" value="1"/>
</dbReference>
<keyword evidence="3" id="KW-0067">ATP-binding</keyword>
<dbReference type="PANTHER" id="PTHR30050:SF4">
    <property type="entry name" value="ATP-BINDING PROTEIN RV3427C IN INSERTION SEQUENCE-RELATED"/>
    <property type="match status" value="1"/>
</dbReference>
<dbReference type="Gene3D" id="3.40.50.300">
    <property type="entry name" value="P-loop containing nucleotide triphosphate hydrolases"/>
    <property type="match status" value="1"/>
</dbReference>
<feature type="region of interest" description="Disordered" evidence="1">
    <location>
        <begin position="156"/>
        <end position="177"/>
    </location>
</feature>
<dbReference type="PANTHER" id="PTHR30050">
    <property type="entry name" value="CHROMOSOMAL REPLICATION INITIATOR PROTEIN DNAA"/>
    <property type="match status" value="1"/>
</dbReference>
<dbReference type="InterPro" id="IPR003593">
    <property type="entry name" value="AAA+_ATPase"/>
</dbReference>
<sequence>MDCAGKRPLLGPSRVGKTHLALALGIEAIRHSIGVYFVTAHTLVEDLKRVYTGNRLEGPMRVYIAPKVLIIDEVGYLPFDSTRATMLLQLVSARYEWRSIILTSNKGFGERGEIFGDAAIATAIVDRLLHHSHIINIRGESHRLWEKRRAGLFSNSYTSPNKNPRQGVGKYSTGQSG</sequence>
<evidence type="ECO:0000256" key="1">
    <source>
        <dbReference type="SAM" id="MobiDB-lite"/>
    </source>
</evidence>
<reference evidence="3" key="2">
    <citation type="journal article" date="2023" name="Biology">
        <title>Prokaryotic Life Associated with Coal-Fire Gas Vents Revealed by Metagenomics.</title>
        <authorList>
            <person name="Kadnikov V.V."/>
            <person name="Mardanov A.V."/>
            <person name="Beletsky A.V."/>
            <person name="Karnachuk O.V."/>
            <person name="Ravin N.V."/>
        </authorList>
    </citation>
    <scope>NUCLEOTIDE SEQUENCE</scope>
    <source>
        <strain evidence="3">Bu02</strain>
    </source>
</reference>
<organism evidence="3">
    <name type="scientific">Candidatus Fermentithermobacillus carboniphilus</name>
    <dbReference type="NCBI Taxonomy" id="3085328"/>
    <lineage>
        <taxon>Bacteria</taxon>
        <taxon>Bacillati</taxon>
        <taxon>Bacillota</taxon>
        <taxon>Candidatus Fermentithermobacillia</taxon>
        <taxon>Candidatus Fermentithermobacillales</taxon>
        <taxon>Candidatus Fermentithermobacillaceae</taxon>
        <taxon>Candidatus Fermentithermobacillus</taxon>
    </lineage>
</organism>
<dbReference type="AlphaFoldDB" id="A0AAT9LGB1"/>
<accession>A0AAT9LGB1</accession>
<proteinExistence type="predicted"/>
<gene>
    <name evidence="3" type="ORF">IMF26_06675</name>
</gene>
<dbReference type="InterPro" id="IPR002611">
    <property type="entry name" value="IstB_ATP-bd"/>
</dbReference>
<name>A0AAT9LGB1_9FIRM</name>
<keyword evidence="3" id="KW-0547">Nucleotide-binding</keyword>
<dbReference type="KEGG" id="fcz:IMF26_06675"/>
<reference evidence="3" key="1">
    <citation type="submission" date="2020-10" db="EMBL/GenBank/DDBJ databases">
        <authorList>
            <person name="Kadnikov V."/>
            <person name="Beletsky A.V."/>
            <person name="Mardanov A.V."/>
            <person name="Karnachuk O.V."/>
            <person name="Ravin N.V."/>
        </authorList>
    </citation>
    <scope>NUCLEOTIDE SEQUENCE</scope>
    <source>
        <strain evidence="3">Bu02</strain>
    </source>
</reference>
<dbReference type="EMBL" id="CP062796">
    <property type="protein sequence ID" value="QUL99617.1"/>
    <property type="molecule type" value="Genomic_DNA"/>
</dbReference>
<evidence type="ECO:0000259" key="2">
    <source>
        <dbReference type="SMART" id="SM00382"/>
    </source>
</evidence>
<dbReference type="InterPro" id="IPR027417">
    <property type="entry name" value="P-loop_NTPase"/>
</dbReference>